<reference evidence="4 5" key="1">
    <citation type="submission" date="2019-05" db="EMBL/GenBank/DDBJ databases">
        <title>Complete genome sequencing of Anaerostipes rhamnosivorans.</title>
        <authorList>
            <person name="Bui T.P.N."/>
            <person name="de Vos W.M."/>
        </authorList>
    </citation>
    <scope>NUCLEOTIDE SEQUENCE [LARGE SCALE GENOMIC DNA]</scope>
    <source>
        <strain evidence="4 5">1y2</strain>
    </source>
</reference>
<evidence type="ECO:0000259" key="1">
    <source>
        <dbReference type="Pfam" id="PF01890"/>
    </source>
</evidence>
<proteinExistence type="predicted"/>
<dbReference type="InterPro" id="IPR036518">
    <property type="entry name" value="CobE/GbiG_C_sf"/>
</dbReference>
<feature type="domain" description="CobE/GbiG C-terminal" evidence="1">
    <location>
        <begin position="219"/>
        <end position="338"/>
    </location>
</feature>
<dbReference type="InterPro" id="IPR021745">
    <property type="entry name" value="CbiG_mid"/>
</dbReference>
<organism evidence="4 5">
    <name type="scientific">Anaerostipes rhamnosivorans</name>
    <dbReference type="NCBI Taxonomy" id="1229621"/>
    <lineage>
        <taxon>Bacteria</taxon>
        <taxon>Bacillati</taxon>
        <taxon>Bacillota</taxon>
        <taxon>Clostridia</taxon>
        <taxon>Lachnospirales</taxon>
        <taxon>Lachnospiraceae</taxon>
        <taxon>Anaerostipes</taxon>
    </lineage>
</organism>
<evidence type="ECO:0000259" key="3">
    <source>
        <dbReference type="Pfam" id="PF11761"/>
    </source>
</evidence>
<keyword evidence="5" id="KW-1185">Reference proteome</keyword>
<dbReference type="Proteomes" id="UP000298653">
    <property type="component" value="Chromosome"/>
</dbReference>
<gene>
    <name evidence="4" type="ORF">AR1Y2_1907</name>
</gene>
<dbReference type="SUPFAM" id="SSF159672">
    <property type="entry name" value="CbiG N-terminal domain-like"/>
    <property type="match status" value="1"/>
</dbReference>
<sequence>MKTAIICFSQQGLRIAQKLQTGLECHGFETEISVKSRHIQEDDIFCIEEPLNDWTGRQFNQKEAFIFVGACGIAVRAVAPFVRSKDTDPAVIAIDEKGTFAVPLLSGHLGGANRLAEQAASVTGAVPVITTATDVHQLFAVDLFAKDNDLHITDLAAAKEISASLLAGISVGFHSDFPVSGKLPAGLVTARDTESGICISVRDNCRPFPNTLRLVPKAVVLGIGCRKGTKAETIRQSVQRMLKNERIEPNAVGLAASIDLKKEEPGILAFCREEGMPFVTYDAGELMEARGVFSASDFVSSVTGADNVCERSAVLAAGKGGRLIAGKQAGCGVTAALALKEWRIRFES</sequence>
<dbReference type="Gene3D" id="3.30.420.180">
    <property type="entry name" value="CobE/GbiG C-terminal domain"/>
    <property type="match status" value="1"/>
</dbReference>
<dbReference type="Pfam" id="PF11761">
    <property type="entry name" value="CbiG_mid"/>
    <property type="match status" value="1"/>
</dbReference>
<dbReference type="SUPFAM" id="SSF159664">
    <property type="entry name" value="CobE/GbiG C-terminal domain-like"/>
    <property type="match status" value="1"/>
</dbReference>
<feature type="domain" description="Cobalamin synthesis G N-terminal" evidence="2">
    <location>
        <begin position="54"/>
        <end position="134"/>
    </location>
</feature>
<evidence type="ECO:0000313" key="4">
    <source>
        <dbReference type="EMBL" id="QCP35361.1"/>
    </source>
</evidence>
<dbReference type="PANTHER" id="PTHR37477:SF1">
    <property type="entry name" value="COBALT-PRECORRIN-5A HYDROLASE"/>
    <property type="match status" value="1"/>
</dbReference>
<dbReference type="Pfam" id="PF01890">
    <property type="entry name" value="CbiG_C"/>
    <property type="match status" value="1"/>
</dbReference>
<dbReference type="PANTHER" id="PTHR37477">
    <property type="entry name" value="COBALT-PRECORRIN-5A HYDROLASE"/>
    <property type="match status" value="1"/>
</dbReference>
<dbReference type="GO" id="GO:0009236">
    <property type="term" value="P:cobalamin biosynthetic process"/>
    <property type="evidence" value="ECO:0007669"/>
    <property type="project" value="InterPro"/>
</dbReference>
<protein>
    <submittedName>
        <fullName evidence="4">Cobalamin biosynthesis protein CbiG</fullName>
    </submittedName>
</protein>
<evidence type="ECO:0000259" key="2">
    <source>
        <dbReference type="Pfam" id="PF11760"/>
    </source>
</evidence>
<dbReference type="Gene3D" id="3.40.50.11220">
    <property type="match status" value="1"/>
</dbReference>
<dbReference type="OrthoDB" id="9781023at2"/>
<name>A0A4P8IET9_9FIRM</name>
<dbReference type="EMBL" id="CP040058">
    <property type="protein sequence ID" value="QCP35361.1"/>
    <property type="molecule type" value="Genomic_DNA"/>
</dbReference>
<dbReference type="InterPro" id="IPR052553">
    <property type="entry name" value="CbiG_hydrolase"/>
</dbReference>
<evidence type="ECO:0000313" key="5">
    <source>
        <dbReference type="Proteomes" id="UP000298653"/>
    </source>
</evidence>
<dbReference type="InterPro" id="IPR021744">
    <property type="entry name" value="CbiG_N"/>
</dbReference>
<dbReference type="InterPro" id="IPR002750">
    <property type="entry name" value="CobE/GbiG_C"/>
</dbReference>
<dbReference type="RefSeq" id="WP_137328751.1">
    <property type="nucleotide sequence ID" value="NZ_CP040058.1"/>
</dbReference>
<dbReference type="AlphaFoldDB" id="A0A4P8IET9"/>
<dbReference type="Pfam" id="PF11760">
    <property type="entry name" value="CbiG_N"/>
    <property type="match status" value="1"/>
</dbReference>
<accession>A0A4P8IET9</accession>
<dbReference type="KEGG" id="arf:AR1Y2_1907"/>
<dbReference type="InterPro" id="IPR038029">
    <property type="entry name" value="GbiG_N_sf"/>
</dbReference>
<feature type="domain" description="Cobalamin biosynthesis central region" evidence="3">
    <location>
        <begin position="139"/>
        <end position="216"/>
    </location>
</feature>